<protein>
    <submittedName>
        <fullName evidence="1">Uncharacterized protein</fullName>
    </submittedName>
</protein>
<evidence type="ECO:0000313" key="2">
    <source>
        <dbReference type="Proteomes" id="UP000295560"/>
    </source>
</evidence>
<dbReference type="AlphaFoldDB" id="A0A4R1HTZ8"/>
<dbReference type="RefSeq" id="WP_132421258.1">
    <property type="nucleotide sequence ID" value="NZ_SMFZ01000001.1"/>
</dbReference>
<evidence type="ECO:0000313" key="1">
    <source>
        <dbReference type="EMBL" id="TCK24871.1"/>
    </source>
</evidence>
<sequence length="124" mass="13109">MTAPTAPTVLLIGFDPHRLPIPDADALAASIRRGFDRFADLGMDAGQCLVGVDDRIEADIVAALGSRPWDCVVIGGGIRKPPEALELFEHVVNLVRRHAPQARIAFNTSGEDSADAAARQLAAA</sequence>
<gene>
    <name evidence="1" type="ORF">EV378_0664</name>
</gene>
<dbReference type="EMBL" id="SMFZ01000001">
    <property type="protein sequence ID" value="TCK24871.1"/>
    <property type="molecule type" value="Genomic_DNA"/>
</dbReference>
<accession>A0A4R1HTZ8</accession>
<comment type="caution">
    <text evidence="1">The sequence shown here is derived from an EMBL/GenBank/DDBJ whole genome shotgun (WGS) entry which is preliminary data.</text>
</comment>
<name>A0A4R1HTZ8_PSEEN</name>
<dbReference type="OrthoDB" id="1495085at2"/>
<reference evidence="1 2" key="1">
    <citation type="submission" date="2019-03" db="EMBL/GenBank/DDBJ databases">
        <title>Sequencing the genomes of 1000 actinobacteria strains.</title>
        <authorList>
            <person name="Klenk H.-P."/>
        </authorList>
    </citation>
    <scope>NUCLEOTIDE SEQUENCE [LARGE SCALE GENOMIC DNA]</scope>
    <source>
        <strain evidence="1 2">DSM 44969</strain>
    </source>
</reference>
<keyword evidence="2" id="KW-1185">Reference proteome</keyword>
<organism evidence="1 2">
    <name type="scientific">Pseudonocardia endophytica</name>
    <dbReference type="NCBI Taxonomy" id="401976"/>
    <lineage>
        <taxon>Bacteria</taxon>
        <taxon>Bacillati</taxon>
        <taxon>Actinomycetota</taxon>
        <taxon>Actinomycetes</taxon>
        <taxon>Pseudonocardiales</taxon>
        <taxon>Pseudonocardiaceae</taxon>
        <taxon>Pseudonocardia</taxon>
    </lineage>
</organism>
<dbReference type="Proteomes" id="UP000295560">
    <property type="component" value="Unassembled WGS sequence"/>
</dbReference>
<proteinExistence type="predicted"/>